<evidence type="ECO:0000256" key="4">
    <source>
        <dbReference type="ARBA" id="ARBA00007292"/>
    </source>
</evidence>
<dbReference type="InterPro" id="IPR017130">
    <property type="entry name" value="Cholesteryl_ester_transfer"/>
</dbReference>
<evidence type="ECO:0000256" key="3">
    <source>
        <dbReference type="ARBA" id="ARBA00001417"/>
    </source>
</evidence>
<dbReference type="GO" id="GO:0034372">
    <property type="term" value="P:very-low-density lipoprotein particle remodeling"/>
    <property type="evidence" value="ECO:0007669"/>
    <property type="project" value="UniProtKB-UniRule"/>
</dbReference>
<organism evidence="19 20">
    <name type="scientific">Coilia grayii</name>
    <name type="common">Gray's grenadier anchovy</name>
    <dbReference type="NCBI Taxonomy" id="363190"/>
    <lineage>
        <taxon>Eukaryota</taxon>
        <taxon>Metazoa</taxon>
        <taxon>Chordata</taxon>
        <taxon>Craniata</taxon>
        <taxon>Vertebrata</taxon>
        <taxon>Euteleostomi</taxon>
        <taxon>Actinopterygii</taxon>
        <taxon>Neopterygii</taxon>
        <taxon>Teleostei</taxon>
        <taxon>Clupei</taxon>
        <taxon>Clupeiformes</taxon>
        <taxon>Clupeoidei</taxon>
        <taxon>Engraulidae</taxon>
        <taxon>Coilinae</taxon>
        <taxon>Coilia</taxon>
    </lineage>
</organism>
<evidence type="ECO:0000256" key="13">
    <source>
        <dbReference type="ARBA" id="ARBA00023221"/>
    </source>
</evidence>
<dbReference type="GO" id="GO:0008203">
    <property type="term" value="P:cholesterol metabolic process"/>
    <property type="evidence" value="ECO:0007669"/>
    <property type="project" value="UniProtKB-UniRule"/>
</dbReference>
<feature type="domain" description="Lipid-binding serum glycoprotein C-terminal" evidence="18">
    <location>
        <begin position="278"/>
        <end position="481"/>
    </location>
</feature>
<evidence type="ECO:0000256" key="15">
    <source>
        <dbReference type="PIRNR" id="PIRNR037185"/>
    </source>
</evidence>
<evidence type="ECO:0000313" key="20">
    <source>
        <dbReference type="Proteomes" id="UP001591681"/>
    </source>
</evidence>
<evidence type="ECO:0000256" key="10">
    <source>
        <dbReference type="ARBA" id="ARBA00023098"/>
    </source>
</evidence>
<evidence type="ECO:0000259" key="17">
    <source>
        <dbReference type="SMART" id="SM00328"/>
    </source>
</evidence>
<dbReference type="GO" id="GO:0034375">
    <property type="term" value="P:high-density lipoprotein particle remodeling"/>
    <property type="evidence" value="ECO:0007669"/>
    <property type="project" value="UniProtKB-UniRule"/>
</dbReference>
<dbReference type="SUPFAM" id="SSF55394">
    <property type="entry name" value="Bactericidal permeability-increasing protein, BPI"/>
    <property type="match status" value="2"/>
</dbReference>
<evidence type="ECO:0000256" key="1">
    <source>
        <dbReference type="ARBA" id="ARBA00000222"/>
    </source>
</evidence>
<dbReference type="GO" id="GO:0008289">
    <property type="term" value="F:lipid binding"/>
    <property type="evidence" value="ECO:0007669"/>
    <property type="project" value="UniProtKB-UniRule"/>
</dbReference>
<dbReference type="GO" id="GO:0034364">
    <property type="term" value="C:high-density lipoprotein particle"/>
    <property type="evidence" value="ECO:0007669"/>
    <property type="project" value="UniProtKB-UniRule"/>
</dbReference>
<evidence type="ECO:0000256" key="8">
    <source>
        <dbReference type="ARBA" id="ARBA00022548"/>
    </source>
</evidence>
<comment type="caution">
    <text evidence="19">The sequence shown here is derived from an EMBL/GenBank/DDBJ whole genome shotgun (WGS) entry which is preliminary data.</text>
</comment>
<evidence type="ECO:0000256" key="11">
    <source>
        <dbReference type="ARBA" id="ARBA00023166"/>
    </source>
</evidence>
<sequence length="499" mass="55192">MKFSVMLLLLLLVVCQVDQGQACLNQEEAYRFTGAVCRLTYPAALVLNEKTTRVIEAAFQHAKYPSIEGEKSMMMFGKVTYGLHNLEIHNLSIGHSEVELRPGEGVGLVISNVSAVFNGTIKYGYGSWLVKVSQSVDFEIDAQIDLGINPKLYCGAGKVAADTSDCYLKFHKLQLILQGDREPGWLKRIFTDFVTFTVKVVIKSQICQEINNVANILADFIQHRAEQFLSDGNIGVDIGVTSAPVITSNYIESYHKGLAVYNNTKAVINASVFHPSQLTEHRMLYFWISDDVLNPLIAAAQLDGRFSINISGANLMDLFKADLSSEMPTTIKQILSSEAAVLTAWSVRVPQLWNAPDGTHVKAVAAIELSPGPPSSDTPPLYFETEVEVLVHTSYAEKKLILKAKALKITIDTVLQHQNAIMLEEALVNYLKEAVEKIGIPKVTSVLEPSLTALMDMQGLYLFDIINPEVLTQNGYVLIQMGFGFPHHLLVEFLKKTLV</sequence>
<keyword evidence="11" id="KW-1207">Sterol metabolism</keyword>
<dbReference type="GO" id="GO:0030301">
    <property type="term" value="P:cholesterol transport"/>
    <property type="evidence" value="ECO:0007669"/>
    <property type="project" value="UniProtKB-UniRule"/>
</dbReference>
<comment type="catalytic activity">
    <reaction evidence="3">
        <text>1,2,3-tri-(9Z-octadecenoyl)-glycerol(in) = 1,2,3-tri-(9Z-octadecenoyl)-glycerol(out)</text>
        <dbReference type="Rhea" id="RHEA:43352"/>
        <dbReference type="ChEBI" id="CHEBI:53753"/>
    </reaction>
</comment>
<feature type="disulfide bond" evidence="16">
    <location>
        <begin position="166"/>
        <end position="207"/>
    </location>
</feature>
<dbReference type="PIRSF" id="PIRSF037185">
    <property type="entry name" value="Cholesteryl_ester_transf"/>
    <property type="match status" value="1"/>
</dbReference>
<evidence type="ECO:0000256" key="14">
    <source>
        <dbReference type="ARBA" id="ARBA00045611"/>
    </source>
</evidence>
<keyword evidence="20" id="KW-1185">Reference proteome</keyword>
<dbReference type="InterPro" id="IPR001124">
    <property type="entry name" value="Lipid-bd_serum_glycop_C"/>
</dbReference>
<keyword evidence="7 15" id="KW-0964">Secreted</keyword>
<comment type="catalytic activity">
    <reaction evidence="1">
        <text>cholesteryl (9Z-octadecenoate)(in) = cholesteryl (9Z-octadecenoate)(out)</text>
        <dbReference type="Rhea" id="RHEA:43348"/>
        <dbReference type="ChEBI" id="CHEBI:46898"/>
    </reaction>
</comment>
<dbReference type="SMART" id="SM00328">
    <property type="entry name" value="BPI1"/>
    <property type="match status" value="1"/>
</dbReference>
<accession>A0ABD1K219</accession>
<evidence type="ECO:0000259" key="18">
    <source>
        <dbReference type="SMART" id="SM00329"/>
    </source>
</evidence>
<dbReference type="CDD" id="cd00025">
    <property type="entry name" value="BPI1"/>
    <property type="match status" value="1"/>
</dbReference>
<evidence type="ECO:0000256" key="7">
    <source>
        <dbReference type="ARBA" id="ARBA00022525"/>
    </source>
</evidence>
<dbReference type="Gene3D" id="3.15.20.10">
    <property type="entry name" value="Bactericidal permeability-increasing protein, domain 2"/>
    <property type="match status" value="1"/>
</dbReference>
<evidence type="ECO:0000256" key="16">
    <source>
        <dbReference type="PIRSR" id="PIRSR037185-50"/>
    </source>
</evidence>
<keyword evidence="16" id="KW-1015">Disulfide bond</keyword>
<name>A0ABD1K219_9TELE</name>
<evidence type="ECO:0000313" key="19">
    <source>
        <dbReference type="EMBL" id="KAL2093169.1"/>
    </source>
</evidence>
<reference evidence="19 20" key="1">
    <citation type="submission" date="2024-09" db="EMBL/GenBank/DDBJ databases">
        <title>A chromosome-level genome assembly of Gray's grenadier anchovy, Coilia grayii.</title>
        <authorList>
            <person name="Fu Z."/>
        </authorList>
    </citation>
    <scope>NUCLEOTIDE SEQUENCE [LARGE SCALE GENOMIC DNA]</scope>
    <source>
        <strain evidence="19">G4</strain>
        <tissue evidence="19">Muscle</tissue>
    </source>
</reference>
<dbReference type="AlphaFoldDB" id="A0ABD1K219"/>
<dbReference type="InterPro" id="IPR017942">
    <property type="entry name" value="Lipid-bd_serum_glycop_N"/>
</dbReference>
<evidence type="ECO:0000256" key="12">
    <source>
        <dbReference type="ARBA" id="ARBA00023180"/>
    </source>
</evidence>
<feature type="chain" id="PRO_5044536785" description="Cholesteryl ester transfer protein" evidence="15">
    <location>
        <begin position="23"/>
        <end position="499"/>
    </location>
</feature>
<evidence type="ECO:0000256" key="5">
    <source>
        <dbReference type="ARBA" id="ARBA00022354"/>
    </source>
</evidence>
<proteinExistence type="inferred from homology"/>
<dbReference type="Proteomes" id="UP001591681">
    <property type="component" value="Unassembled WGS sequence"/>
</dbReference>
<evidence type="ECO:0000256" key="2">
    <source>
        <dbReference type="ARBA" id="ARBA00001140"/>
    </source>
</evidence>
<gene>
    <name evidence="19" type="ORF">ACEWY4_010481</name>
</gene>
<keyword evidence="6 15" id="KW-0813">Transport</keyword>
<comment type="similarity">
    <text evidence="4 15">Belongs to the BPI/LBP/Plunc superfamily. BPI/LBP family.</text>
</comment>
<keyword evidence="15" id="KW-0732">Signal</keyword>
<keyword evidence="13 15" id="KW-0753">Steroid metabolism</keyword>
<dbReference type="PANTHER" id="PTHR47616">
    <property type="entry name" value="CHOLESTERYL ESTER TRANSFER PROTEIN"/>
    <property type="match status" value="1"/>
</dbReference>
<keyword evidence="10 15" id="KW-0443">Lipid metabolism</keyword>
<evidence type="ECO:0000256" key="6">
    <source>
        <dbReference type="ARBA" id="ARBA00022448"/>
    </source>
</evidence>
<feature type="signal peptide" evidence="15">
    <location>
        <begin position="1"/>
        <end position="22"/>
    </location>
</feature>
<dbReference type="Gene3D" id="3.15.10.10">
    <property type="entry name" value="Bactericidal permeability-increasing protein, domain 1"/>
    <property type="match status" value="1"/>
</dbReference>
<comment type="catalytic activity">
    <reaction evidence="2">
        <text>cholesteryl (9Z,12Z)-octadecadienoate(in) = cholesteryl (9Z,12Z)-octadecadienoate(out)</text>
        <dbReference type="Rhea" id="RHEA:43356"/>
        <dbReference type="ChEBI" id="CHEBI:41509"/>
    </reaction>
</comment>
<keyword evidence="9 15" id="KW-0445">Lipid transport</keyword>
<feature type="domain" description="Lipid-binding serum glycoprotein N-terminal" evidence="17">
    <location>
        <begin position="38"/>
        <end position="264"/>
    </location>
</feature>
<evidence type="ECO:0000256" key="9">
    <source>
        <dbReference type="ARBA" id="ARBA00023055"/>
    </source>
</evidence>
<comment type="subcellular location">
    <subcellularLocation>
        <location evidence="15">Secreted</location>
    </subcellularLocation>
    <text evidence="15">Secreted in plasma.</text>
</comment>
<dbReference type="EMBL" id="JBHFQA010000009">
    <property type="protein sequence ID" value="KAL2093169.1"/>
    <property type="molecule type" value="Genomic_DNA"/>
</dbReference>
<comment type="function">
    <text evidence="14">Involved in the transfer of neutral lipids, including cholesteryl ester and triglyceride, among lipoprotein particles. Allows the net movement of cholesteryl ester from high density lipoproteins/HDL to triglyceride-rich very low density lipoproteins/VLDL, and the equimolar transport of triglyceride from VLDL to HDL. Regulates the reverse cholesterol transport, by which excess cholesterol is removed from peripheral tissues and returned to the liver for elimination.</text>
</comment>
<dbReference type="SMART" id="SM00329">
    <property type="entry name" value="BPI2"/>
    <property type="match status" value="1"/>
</dbReference>
<dbReference type="InterPro" id="IPR017943">
    <property type="entry name" value="Bactericidal_perm-incr_a/b_dom"/>
</dbReference>
<dbReference type="PANTHER" id="PTHR47616:SF1">
    <property type="entry name" value="CHOLESTERYL ESTER TRANSFER PROTEIN"/>
    <property type="match status" value="1"/>
</dbReference>
<dbReference type="Pfam" id="PF01273">
    <property type="entry name" value="LBP_BPI_CETP"/>
    <property type="match status" value="1"/>
</dbReference>
<dbReference type="GO" id="GO:0034197">
    <property type="term" value="P:triglyceride transport"/>
    <property type="evidence" value="ECO:0007669"/>
    <property type="project" value="UniProtKB-UniRule"/>
</dbReference>
<keyword evidence="12" id="KW-0325">Glycoprotein</keyword>
<protein>
    <recommendedName>
        <fullName evidence="5 15">Cholesteryl ester transfer protein</fullName>
    </recommendedName>
</protein>
<keyword evidence="8 15" id="KW-0153">Cholesterol metabolism</keyword>